<feature type="region of interest" description="Disordered" evidence="5">
    <location>
        <begin position="148"/>
        <end position="167"/>
    </location>
</feature>
<feature type="region of interest" description="Disordered" evidence="5">
    <location>
        <begin position="69"/>
        <end position="138"/>
    </location>
</feature>
<dbReference type="AlphaFoldDB" id="A0A9P3HK92"/>
<evidence type="ECO:0000256" key="3">
    <source>
        <dbReference type="ARBA" id="ARBA00022989"/>
    </source>
</evidence>
<dbReference type="InterPro" id="IPR018499">
    <property type="entry name" value="Tetraspanin/Peripherin"/>
</dbReference>
<evidence type="ECO:0000256" key="4">
    <source>
        <dbReference type="ARBA" id="ARBA00023136"/>
    </source>
</evidence>
<feature type="compositionally biased region" description="Low complexity" evidence="5">
    <location>
        <begin position="89"/>
        <end position="114"/>
    </location>
</feature>
<dbReference type="EMBL" id="BQFW01000014">
    <property type="protein sequence ID" value="GJJ77792.1"/>
    <property type="molecule type" value="Genomic_DNA"/>
</dbReference>
<evidence type="ECO:0000256" key="2">
    <source>
        <dbReference type="ARBA" id="ARBA00022692"/>
    </source>
</evidence>
<dbReference type="Pfam" id="PF00335">
    <property type="entry name" value="Tetraspanin"/>
    <property type="match status" value="1"/>
</dbReference>
<reference evidence="7" key="1">
    <citation type="submission" date="2021-11" db="EMBL/GenBank/DDBJ databases">
        <authorList>
            <person name="Herlambang A."/>
            <person name="Guo Y."/>
            <person name="Takashima Y."/>
            <person name="Nishizawa T."/>
        </authorList>
    </citation>
    <scope>NUCLEOTIDE SEQUENCE</scope>
    <source>
        <strain evidence="7">E1425</strain>
    </source>
</reference>
<feature type="transmembrane region" description="Helical" evidence="6">
    <location>
        <begin position="352"/>
        <end position="374"/>
    </location>
</feature>
<evidence type="ECO:0000313" key="8">
    <source>
        <dbReference type="Proteomes" id="UP000827284"/>
    </source>
</evidence>
<dbReference type="OrthoDB" id="2156690at2759"/>
<comment type="subcellular location">
    <subcellularLocation>
        <location evidence="1">Membrane</location>
        <topology evidence="1">Multi-pass membrane protein</topology>
    </subcellularLocation>
</comment>
<comment type="caution">
    <text evidence="7">The sequence shown here is derived from an EMBL/GenBank/DDBJ whole genome shotgun (WGS) entry which is preliminary data.</text>
</comment>
<gene>
    <name evidence="7" type="ORF">EMPS_10151</name>
</gene>
<feature type="transmembrane region" description="Helical" evidence="6">
    <location>
        <begin position="322"/>
        <end position="345"/>
    </location>
</feature>
<feature type="transmembrane region" description="Helical" evidence="6">
    <location>
        <begin position="447"/>
        <end position="468"/>
    </location>
</feature>
<evidence type="ECO:0008006" key="9">
    <source>
        <dbReference type="Google" id="ProtNLM"/>
    </source>
</evidence>
<keyword evidence="8" id="KW-1185">Reference proteome</keyword>
<dbReference type="GO" id="GO:0016020">
    <property type="term" value="C:membrane"/>
    <property type="evidence" value="ECO:0007669"/>
    <property type="project" value="UniProtKB-SubCell"/>
</dbReference>
<evidence type="ECO:0000256" key="5">
    <source>
        <dbReference type="SAM" id="MobiDB-lite"/>
    </source>
</evidence>
<feature type="region of interest" description="Disordered" evidence="5">
    <location>
        <begin position="1"/>
        <end position="55"/>
    </location>
</feature>
<proteinExistence type="predicted"/>
<dbReference type="Proteomes" id="UP000827284">
    <property type="component" value="Unassembled WGS sequence"/>
</dbReference>
<evidence type="ECO:0000256" key="6">
    <source>
        <dbReference type="SAM" id="Phobius"/>
    </source>
</evidence>
<keyword evidence="4 6" id="KW-0472">Membrane</keyword>
<protein>
    <recommendedName>
        <fullName evidence="9">Tetraspanin Tsp2</fullName>
    </recommendedName>
</protein>
<evidence type="ECO:0000313" key="7">
    <source>
        <dbReference type="EMBL" id="GJJ77792.1"/>
    </source>
</evidence>
<reference evidence="7" key="2">
    <citation type="journal article" date="2022" name="Microbiol. Resour. Announc.">
        <title>Whole-Genome Sequence of Entomortierella parvispora E1425, a Mucoromycotan Fungus Associated with Burkholderiaceae-Related Endosymbiotic Bacteria.</title>
        <authorList>
            <person name="Herlambang A."/>
            <person name="Guo Y."/>
            <person name="Takashima Y."/>
            <person name="Narisawa K."/>
            <person name="Ohta H."/>
            <person name="Nishizawa T."/>
        </authorList>
    </citation>
    <scope>NUCLEOTIDE SEQUENCE</scope>
    <source>
        <strain evidence="7">E1425</strain>
    </source>
</reference>
<evidence type="ECO:0000256" key="1">
    <source>
        <dbReference type="ARBA" id="ARBA00004141"/>
    </source>
</evidence>
<sequence>MSYNPVSTSDSRSSSPVPFSQQQQHHSQQRFRGSHPLTDDHRSSEDNVVAPGSPYVDLLNKSFATDQDLGRLPITGHQPAEDYNATRNPFEQQPSFSSSSSSFSPPLSPYQQQQKHQARSILQKNQERERGSFSSQQQQAYYYQEPSSLNLDDSHHSYKQQQQDRQSYLAAELHPPRSSFAQEANMMRPPYQHGSGTASTVGSIEGRDLTDNNSTHRSLSAHQLRPTGMSHSSMDPNTAYNMTQSDMTLEGLAERWQAYQAWWAKQYKDLPFYRLWTKSKWILLFSVLLLMAYSAAAMAVSLGYIFGRFENSPVVMEFHGNIIYITLAGSALALVTAVIGFIGIVRENRIWLSYYALLLWPVFCLYISVGYIAFRRSKNHLRNHLRDEWMHDYTRDQRLLVQRNLKCCGYLSPLQNAEYDLRCFPMINLPGCIHKYNLYEDKLLTTVYTSSFSLVLPQLFVMIVALLCSNHVDAMLRSGRPGLKSFKEQ</sequence>
<feature type="compositionally biased region" description="Polar residues" evidence="5">
    <location>
        <begin position="211"/>
        <end position="221"/>
    </location>
</feature>
<name>A0A9P3HK92_9FUNG</name>
<feature type="compositionally biased region" description="Low complexity" evidence="5">
    <location>
        <begin position="1"/>
        <end position="26"/>
    </location>
</feature>
<feature type="region of interest" description="Disordered" evidence="5">
    <location>
        <begin position="187"/>
        <end position="232"/>
    </location>
</feature>
<accession>A0A9P3HK92</accession>
<keyword evidence="3 6" id="KW-1133">Transmembrane helix</keyword>
<keyword evidence="2 6" id="KW-0812">Transmembrane</keyword>
<organism evidence="7 8">
    <name type="scientific">Entomortierella parvispora</name>
    <dbReference type="NCBI Taxonomy" id="205924"/>
    <lineage>
        <taxon>Eukaryota</taxon>
        <taxon>Fungi</taxon>
        <taxon>Fungi incertae sedis</taxon>
        <taxon>Mucoromycota</taxon>
        <taxon>Mortierellomycotina</taxon>
        <taxon>Mortierellomycetes</taxon>
        <taxon>Mortierellales</taxon>
        <taxon>Mortierellaceae</taxon>
        <taxon>Entomortierella</taxon>
    </lineage>
</organism>
<feature type="transmembrane region" description="Helical" evidence="6">
    <location>
        <begin position="281"/>
        <end position="306"/>
    </location>
</feature>